<dbReference type="Pfam" id="PF25340">
    <property type="entry name" value="BCD_RFX"/>
    <property type="match status" value="1"/>
</dbReference>
<dbReference type="GO" id="GO:0000981">
    <property type="term" value="F:DNA-binding transcription factor activity, RNA polymerase II-specific"/>
    <property type="evidence" value="ECO:0007669"/>
    <property type="project" value="TreeGrafter"/>
</dbReference>
<dbReference type="InterPro" id="IPR036388">
    <property type="entry name" value="WH-like_DNA-bd_sf"/>
</dbReference>
<feature type="compositionally biased region" description="Basic and acidic residues" evidence="2">
    <location>
        <begin position="419"/>
        <end position="439"/>
    </location>
</feature>
<accession>A0A1G4K574</accession>
<feature type="compositionally biased region" description="Low complexity" evidence="2">
    <location>
        <begin position="57"/>
        <end position="68"/>
    </location>
</feature>
<dbReference type="AlphaFoldDB" id="A0A1G4K574"/>
<dbReference type="STRING" id="1266660.A0A1G4K574"/>
<dbReference type="InterPro" id="IPR039779">
    <property type="entry name" value="RFX-like"/>
</dbReference>
<name>A0A1G4K574_9SACH</name>
<feature type="domain" description="RFX-type winged-helix" evidence="3">
    <location>
        <begin position="314"/>
        <end position="389"/>
    </location>
</feature>
<dbReference type="EMBL" id="LT598461">
    <property type="protein sequence ID" value="SCU98856.1"/>
    <property type="molecule type" value="Genomic_DNA"/>
</dbReference>
<evidence type="ECO:0000256" key="1">
    <source>
        <dbReference type="ARBA" id="ARBA00023125"/>
    </source>
</evidence>
<dbReference type="PANTHER" id="PTHR12619:SF5">
    <property type="entry name" value="TRANSCRIPTION FACTOR RFX4"/>
    <property type="match status" value="1"/>
</dbReference>
<feature type="region of interest" description="Disordered" evidence="2">
    <location>
        <begin position="392"/>
        <end position="458"/>
    </location>
</feature>
<dbReference type="PROSITE" id="PS51526">
    <property type="entry name" value="RFX_DBD"/>
    <property type="match status" value="1"/>
</dbReference>
<dbReference type="InterPro" id="IPR057321">
    <property type="entry name" value="RFX1-4/6/8-like_BCD"/>
</dbReference>
<proteinExistence type="predicted"/>
<evidence type="ECO:0000313" key="4">
    <source>
        <dbReference type="EMBL" id="SCU98856.1"/>
    </source>
</evidence>
<feature type="compositionally biased region" description="Basic and acidic residues" evidence="2">
    <location>
        <begin position="74"/>
        <end position="83"/>
    </location>
</feature>
<dbReference type="OrthoDB" id="10056949at2759"/>
<dbReference type="InterPro" id="IPR003150">
    <property type="entry name" value="DNA-bd_RFX"/>
</dbReference>
<dbReference type="GO" id="GO:0000978">
    <property type="term" value="F:RNA polymerase II cis-regulatory region sequence-specific DNA binding"/>
    <property type="evidence" value="ECO:0007669"/>
    <property type="project" value="TreeGrafter"/>
</dbReference>
<keyword evidence="1" id="KW-0238">DNA-binding</keyword>
<dbReference type="Gene3D" id="1.10.10.10">
    <property type="entry name" value="Winged helix-like DNA-binding domain superfamily/Winged helix DNA-binding domain"/>
    <property type="match status" value="1"/>
</dbReference>
<gene>
    <name evidence="4" type="ORF">LADA_0H15786G</name>
</gene>
<feature type="compositionally biased region" description="Polar residues" evidence="2">
    <location>
        <begin position="442"/>
        <end position="458"/>
    </location>
</feature>
<dbReference type="InterPro" id="IPR036390">
    <property type="entry name" value="WH_DNA-bd_sf"/>
</dbReference>
<reference evidence="4 5" key="1">
    <citation type="submission" date="2016-03" db="EMBL/GenBank/DDBJ databases">
        <authorList>
            <person name="Devillers H."/>
        </authorList>
    </citation>
    <scope>NUCLEOTIDE SEQUENCE [LARGE SCALE GENOMIC DNA]</scope>
    <source>
        <strain evidence="4">CBS 10888</strain>
    </source>
</reference>
<protein>
    <submittedName>
        <fullName evidence="4">LADA_0H15786g1_1</fullName>
    </submittedName>
</protein>
<dbReference type="SUPFAM" id="SSF46785">
    <property type="entry name" value="Winged helix' DNA-binding domain"/>
    <property type="match status" value="1"/>
</dbReference>
<feature type="region of interest" description="Disordered" evidence="2">
    <location>
        <begin position="231"/>
        <end position="255"/>
    </location>
</feature>
<feature type="region of interest" description="Disordered" evidence="2">
    <location>
        <begin position="1"/>
        <end position="89"/>
    </location>
</feature>
<dbReference type="Proteomes" id="UP000190274">
    <property type="component" value="Chromosome H"/>
</dbReference>
<evidence type="ECO:0000256" key="2">
    <source>
        <dbReference type="SAM" id="MobiDB-lite"/>
    </source>
</evidence>
<evidence type="ECO:0000259" key="3">
    <source>
        <dbReference type="PROSITE" id="PS51526"/>
    </source>
</evidence>
<evidence type="ECO:0000313" key="5">
    <source>
        <dbReference type="Proteomes" id="UP000190274"/>
    </source>
</evidence>
<organism evidence="4 5">
    <name type="scientific">Lachancea dasiensis</name>
    <dbReference type="NCBI Taxonomy" id="1072105"/>
    <lineage>
        <taxon>Eukaryota</taxon>
        <taxon>Fungi</taxon>
        <taxon>Dikarya</taxon>
        <taxon>Ascomycota</taxon>
        <taxon>Saccharomycotina</taxon>
        <taxon>Saccharomycetes</taxon>
        <taxon>Saccharomycetales</taxon>
        <taxon>Saccharomycetaceae</taxon>
        <taxon>Lachancea</taxon>
    </lineage>
</organism>
<dbReference type="PANTHER" id="PTHR12619">
    <property type="entry name" value="RFX TRANSCRIPTION FACTOR FAMILY"/>
    <property type="match status" value="1"/>
</dbReference>
<keyword evidence="5" id="KW-1185">Reference proteome</keyword>
<sequence>MHLQGRPDSVGSPTHAATAQHQRQHNNYHHQEQVPQHQAHTRHDTQQDQQQHHYAHQKMQQPPQNGQQLSYPRQQDEHDHEQQQRQLYQQQLQQQQQQFQQQLQNQQLQQQHFQQQPFQQAQQHSFLSNAGFQQPQRGYVSNYGLRMAAGGGSNSKQQSMPSYGTAYSPPMGSGYLPSPVPQSVVNNEKPLEMYRGLQQLPVFHSAQSQPSSALDSEGAWKKRSYMDYSESHPALSKESAFNKERSNGSHTKKNGNEAILRELALKNKSKSPLECAMTVREAELAVLNMDPSTHTKAEIQAAEQVRERERQVYALTWLMDSCVEEKNSFVPRGRIFAQYAACCAQNNLKPLSQATLGKLIRSIFPDLTTRRLGMRGQSKYHYCGLNLISPSRSTSPNPSFRNFEAGNNDDANPVNEIPNNRHEPHNHQLPDNAQDRDKNASLYPSISSTSLPASNSTTPLIFQDNYQRSEGQAKDTARWKSLKVAEELFVNTSNVDINVSLEIPSITPHLPPNTDKDIASSLECMYKVHCNTVQENFSFAKFDALTNTLESFSSTSISPQMFNLFISEFVYDWVNQADWVTHKASIKSLAKFIKEFATIPSSVSDKLINLSRTYSDVISNANIDLPVPMVKNKVMVAEKFSKLVKRSTRVIRTAKSASKAYKTKSSREDMYQDWKKFIDSSEICRTELFCCSEDETSLKEISNFILQTIDNFFNRDEHSISDNFPIDLAVQVLSFLVKIHDQPASIIIANVNVFTTGVIRELSIMGSENAGSWWAIKTFIDEWLRWCDEIGTFMMSSN</sequence>
<dbReference type="Pfam" id="PF02257">
    <property type="entry name" value="RFX_DNA_binding"/>
    <property type="match status" value="1"/>
</dbReference>